<reference evidence="4 5" key="1">
    <citation type="submission" date="2019-04" db="EMBL/GenBank/DDBJ databases">
        <title>Genome sequence of Pelagicola litoralis CL-ES2.</title>
        <authorList>
            <person name="Cao J."/>
        </authorList>
    </citation>
    <scope>NUCLEOTIDE SEQUENCE [LARGE SCALE GENOMIC DNA]</scope>
    <source>
        <strain evidence="4 5">CL-ES2</strain>
    </source>
</reference>
<gene>
    <name evidence="4" type="ORF">FAP39_08280</name>
</gene>
<dbReference type="GO" id="GO:0071949">
    <property type="term" value="F:FAD binding"/>
    <property type="evidence" value="ECO:0007669"/>
    <property type="project" value="InterPro"/>
</dbReference>
<accession>A0A4U7N939</accession>
<keyword evidence="2" id="KW-0274">FAD</keyword>
<dbReference type="Proteomes" id="UP000306575">
    <property type="component" value="Unassembled WGS sequence"/>
</dbReference>
<dbReference type="GO" id="GO:0003824">
    <property type="term" value="F:catalytic activity"/>
    <property type="evidence" value="ECO:0007669"/>
    <property type="project" value="InterPro"/>
</dbReference>
<keyword evidence="1" id="KW-0285">Flavoprotein</keyword>
<dbReference type="InterPro" id="IPR006094">
    <property type="entry name" value="Oxid_FAD_bind_N"/>
</dbReference>
<evidence type="ECO:0000256" key="1">
    <source>
        <dbReference type="ARBA" id="ARBA00022630"/>
    </source>
</evidence>
<dbReference type="InterPro" id="IPR016164">
    <property type="entry name" value="FAD-linked_Oxase-like_C"/>
</dbReference>
<dbReference type="PANTHER" id="PTHR11748">
    <property type="entry name" value="D-LACTATE DEHYDROGENASE"/>
    <property type="match status" value="1"/>
</dbReference>
<comment type="caution">
    <text evidence="4">The sequence shown here is derived from an EMBL/GenBank/DDBJ whole genome shotgun (WGS) entry which is preliminary data.</text>
</comment>
<dbReference type="Gene3D" id="3.30.465.10">
    <property type="match status" value="1"/>
</dbReference>
<evidence type="ECO:0000259" key="3">
    <source>
        <dbReference type="PROSITE" id="PS51387"/>
    </source>
</evidence>
<dbReference type="InterPro" id="IPR016169">
    <property type="entry name" value="FAD-bd_PCMH_sub2"/>
</dbReference>
<dbReference type="SUPFAM" id="SSF56176">
    <property type="entry name" value="FAD-binding/transporter-associated domain-like"/>
    <property type="match status" value="1"/>
</dbReference>
<evidence type="ECO:0000313" key="5">
    <source>
        <dbReference type="Proteomes" id="UP000306575"/>
    </source>
</evidence>
<feature type="domain" description="FAD-binding PCMH-type" evidence="3">
    <location>
        <begin position="1"/>
        <end position="173"/>
    </location>
</feature>
<dbReference type="OrthoDB" id="9811557at2"/>
<dbReference type="AlphaFoldDB" id="A0A4U7N939"/>
<dbReference type="InterPro" id="IPR036318">
    <property type="entry name" value="FAD-bd_PCMH-like_sf"/>
</dbReference>
<keyword evidence="5" id="KW-1185">Reference proteome</keyword>
<dbReference type="SUPFAM" id="SSF55103">
    <property type="entry name" value="FAD-linked oxidases, C-terminal domain"/>
    <property type="match status" value="1"/>
</dbReference>
<sequence>MKPENEAALAEMIATGTGPLRIVGGGTRDIGALVQGDVLSMAEVSGITLYEPGALTLVARAGTPVADIEAALASEGQRLAFEPMDHRGLLGTQGTPTIGGIVAANVSGPRRIQVGACRDSLLGVRFVDGIGRVLKNGGRVMKNVTGYDLVKLMAGSWGTLGVLSEVSLKVQAMPETEATLVCEGKTEQDGVAALCAALGTPFDVAGAAHLDAAATGGMSRTQVRLEGLEASVAYRMDRLRQGLLAGFDVVQGAQSALLWDEVRNVTPFADQTGAVWRISSKPTDGPLITAALKASGLAHRAIYDWGGGLVWVLVTQDDTAGAAPIRQQVAKFGGHATLVRASQVQRAQLDVFQKEPTPIAAITTSLRAQFDSHGRLNPGLMGE</sequence>
<evidence type="ECO:0000313" key="4">
    <source>
        <dbReference type="EMBL" id="TKZ21134.1"/>
    </source>
</evidence>
<proteinExistence type="predicted"/>
<organism evidence="4 5">
    <name type="scientific">Shimia litoralis</name>
    <dbReference type="NCBI Taxonomy" id="420403"/>
    <lineage>
        <taxon>Bacteria</taxon>
        <taxon>Pseudomonadati</taxon>
        <taxon>Pseudomonadota</taxon>
        <taxon>Alphaproteobacteria</taxon>
        <taxon>Rhodobacterales</taxon>
        <taxon>Roseobacteraceae</taxon>
    </lineage>
</organism>
<dbReference type="PANTHER" id="PTHR11748:SF103">
    <property type="entry name" value="GLYCOLATE OXIDASE SUBUNIT GLCE"/>
    <property type="match status" value="1"/>
</dbReference>
<protein>
    <submittedName>
        <fullName evidence="4">FAD-binding protein</fullName>
    </submittedName>
</protein>
<dbReference type="InterPro" id="IPR016166">
    <property type="entry name" value="FAD-bd_PCMH"/>
</dbReference>
<dbReference type="PROSITE" id="PS51387">
    <property type="entry name" value="FAD_PCMH"/>
    <property type="match status" value="1"/>
</dbReference>
<evidence type="ECO:0000256" key="2">
    <source>
        <dbReference type="ARBA" id="ARBA00022827"/>
    </source>
</evidence>
<dbReference type="EMBL" id="SULI01000007">
    <property type="protein sequence ID" value="TKZ21134.1"/>
    <property type="molecule type" value="Genomic_DNA"/>
</dbReference>
<dbReference type="Pfam" id="PF01565">
    <property type="entry name" value="FAD_binding_4"/>
    <property type="match status" value="1"/>
</dbReference>
<name>A0A4U7N939_9RHOB</name>